<reference evidence="11" key="1">
    <citation type="submission" date="2023-10" db="EMBL/GenBank/DDBJ databases">
        <title>Genome assembly of Pristionchus species.</title>
        <authorList>
            <person name="Yoshida K."/>
            <person name="Sommer R.J."/>
        </authorList>
    </citation>
    <scope>NUCLEOTIDE SEQUENCE</scope>
    <source>
        <strain evidence="11">RS5133</strain>
    </source>
</reference>
<dbReference type="PROSITE" id="PS51030">
    <property type="entry name" value="NUCLEAR_REC_DBD_2"/>
    <property type="match status" value="1"/>
</dbReference>
<keyword evidence="7" id="KW-0675">Receptor</keyword>
<evidence type="ECO:0008006" key="13">
    <source>
        <dbReference type="Google" id="ProtNLM"/>
    </source>
</evidence>
<feature type="domain" description="NR LBD" evidence="10">
    <location>
        <begin position="147"/>
        <end position="396"/>
    </location>
</feature>
<keyword evidence="4" id="KW-0805">Transcription regulation</keyword>
<dbReference type="GO" id="GO:0005634">
    <property type="term" value="C:nucleus"/>
    <property type="evidence" value="ECO:0007669"/>
    <property type="project" value="TreeGrafter"/>
</dbReference>
<dbReference type="GO" id="GO:0008270">
    <property type="term" value="F:zinc ion binding"/>
    <property type="evidence" value="ECO:0007669"/>
    <property type="project" value="UniProtKB-KW"/>
</dbReference>
<dbReference type="Gene3D" id="1.10.565.10">
    <property type="entry name" value="Retinoid X Receptor"/>
    <property type="match status" value="1"/>
</dbReference>
<sequence length="396" mass="45719">MPRVFTKSDRECLVCGGKTTVAHMGFDVCRACTVFYRRSVGKRVYACRSNSNECPVGVDGVNCRKCRFDRIAAVVHQTGVLSVAGGSGQDEHSDSEYDEQTCEVLERPTVRNSGPIERQLGALRVGESACRTPLLARLQATYKTLCEIRKISELNLRPEPPHPLHTRDDKYEFVPATFASINAADRIFNSAALSFASTSFDEFDDFSEEEQWKIVMNFYYRFRNFESSYRADKAFPQQMDRMMAGYTTFLYNEGGGIFMADCPNQSKSTIEDSKSRIMRDVCNNLFRNSREMMRRIQPRHEEFIAIAGIMFWTFDGHPVSERAMELGEKYRLKIMKELNIYYREELVMGDYAARLGELLTFLHLFEKEEDTKEFFELLRLMNVFSDDSFAYTMIKE</sequence>
<dbReference type="AlphaFoldDB" id="A0AAV5VTC0"/>
<evidence type="ECO:0000259" key="9">
    <source>
        <dbReference type="PROSITE" id="PS51030"/>
    </source>
</evidence>
<protein>
    <recommendedName>
        <fullName evidence="13">Nuclear receptor</fullName>
    </recommendedName>
</protein>
<dbReference type="GO" id="GO:0003700">
    <property type="term" value="F:DNA-binding transcription factor activity"/>
    <property type="evidence" value="ECO:0007669"/>
    <property type="project" value="InterPro"/>
</dbReference>
<evidence type="ECO:0000256" key="3">
    <source>
        <dbReference type="ARBA" id="ARBA00022833"/>
    </source>
</evidence>
<organism evidence="11 12">
    <name type="scientific">Pristionchus fissidentatus</name>
    <dbReference type="NCBI Taxonomy" id="1538716"/>
    <lineage>
        <taxon>Eukaryota</taxon>
        <taxon>Metazoa</taxon>
        <taxon>Ecdysozoa</taxon>
        <taxon>Nematoda</taxon>
        <taxon>Chromadorea</taxon>
        <taxon>Rhabditida</taxon>
        <taxon>Rhabditina</taxon>
        <taxon>Diplogasteromorpha</taxon>
        <taxon>Diplogasteroidea</taxon>
        <taxon>Neodiplogasteridae</taxon>
        <taxon>Pristionchus</taxon>
    </lineage>
</organism>
<keyword evidence="2" id="KW-0863">Zinc-finger</keyword>
<keyword evidence="5" id="KW-0238">DNA-binding</keyword>
<dbReference type="InterPro" id="IPR013088">
    <property type="entry name" value="Znf_NHR/GATA"/>
</dbReference>
<keyword evidence="6" id="KW-0804">Transcription</keyword>
<evidence type="ECO:0000313" key="11">
    <source>
        <dbReference type="EMBL" id="GMT21820.1"/>
    </source>
</evidence>
<dbReference type="InterPro" id="IPR001628">
    <property type="entry name" value="Znf_hrmn_rcpt"/>
</dbReference>
<evidence type="ECO:0000256" key="2">
    <source>
        <dbReference type="ARBA" id="ARBA00022771"/>
    </source>
</evidence>
<evidence type="ECO:0000313" key="12">
    <source>
        <dbReference type="Proteomes" id="UP001432322"/>
    </source>
</evidence>
<evidence type="ECO:0000256" key="5">
    <source>
        <dbReference type="ARBA" id="ARBA00023125"/>
    </source>
</evidence>
<feature type="domain" description="Nuclear receptor" evidence="9">
    <location>
        <begin position="9"/>
        <end position="87"/>
    </location>
</feature>
<name>A0AAV5VTC0_9BILA</name>
<accession>A0AAV5VTC0</accession>
<dbReference type="Pfam" id="PF00105">
    <property type="entry name" value="zf-C4"/>
    <property type="match status" value="1"/>
</dbReference>
<keyword evidence="3" id="KW-0862">Zinc</keyword>
<dbReference type="InterPro" id="IPR000536">
    <property type="entry name" value="Nucl_hrmn_rcpt_lig-bd"/>
</dbReference>
<dbReference type="SUPFAM" id="SSF48508">
    <property type="entry name" value="Nuclear receptor ligand-binding domain"/>
    <property type="match status" value="1"/>
</dbReference>
<gene>
    <name evidence="11" type="ORF">PFISCL1PPCAC_13117</name>
</gene>
<dbReference type="PANTHER" id="PTHR46011:SF6">
    <property type="entry name" value="HIGH ZINC ACTIVATED NUCLEAR RECEPTOR PROTEIN"/>
    <property type="match status" value="1"/>
</dbReference>
<keyword evidence="12" id="KW-1185">Reference proteome</keyword>
<comment type="caution">
    <text evidence="11">The sequence shown here is derived from an EMBL/GenBank/DDBJ whole genome shotgun (WGS) entry which is preliminary data.</text>
</comment>
<evidence type="ECO:0000256" key="6">
    <source>
        <dbReference type="ARBA" id="ARBA00023163"/>
    </source>
</evidence>
<dbReference type="PANTHER" id="PTHR46011">
    <property type="entry name" value="NUCLEAR HORMONE RECEPTOR FAMILY MEMBER NHR-86-RELATED"/>
    <property type="match status" value="1"/>
</dbReference>
<dbReference type="SUPFAM" id="SSF57716">
    <property type="entry name" value="Glucocorticoid receptor-like (DNA-binding domain)"/>
    <property type="match status" value="1"/>
</dbReference>
<dbReference type="PROSITE" id="PS51843">
    <property type="entry name" value="NR_LBD"/>
    <property type="match status" value="1"/>
</dbReference>
<dbReference type="Gene3D" id="3.30.50.10">
    <property type="entry name" value="Erythroid Transcription Factor GATA-1, subunit A"/>
    <property type="match status" value="1"/>
</dbReference>
<dbReference type="InterPro" id="IPR035500">
    <property type="entry name" value="NHR-like_dom_sf"/>
</dbReference>
<evidence type="ECO:0000259" key="10">
    <source>
        <dbReference type="PROSITE" id="PS51843"/>
    </source>
</evidence>
<dbReference type="Pfam" id="PF00104">
    <property type="entry name" value="Hormone_recep"/>
    <property type="match status" value="1"/>
</dbReference>
<dbReference type="GO" id="GO:0043565">
    <property type="term" value="F:sequence-specific DNA binding"/>
    <property type="evidence" value="ECO:0007669"/>
    <property type="project" value="InterPro"/>
</dbReference>
<evidence type="ECO:0000256" key="8">
    <source>
        <dbReference type="ARBA" id="ARBA00023242"/>
    </source>
</evidence>
<keyword evidence="1" id="KW-0479">Metal-binding</keyword>
<evidence type="ECO:0000256" key="1">
    <source>
        <dbReference type="ARBA" id="ARBA00022723"/>
    </source>
</evidence>
<dbReference type="Proteomes" id="UP001432322">
    <property type="component" value="Unassembled WGS sequence"/>
</dbReference>
<proteinExistence type="predicted"/>
<keyword evidence="8" id="KW-0539">Nucleus</keyword>
<dbReference type="SMART" id="SM00399">
    <property type="entry name" value="ZnF_C4"/>
    <property type="match status" value="1"/>
</dbReference>
<evidence type="ECO:0000256" key="4">
    <source>
        <dbReference type="ARBA" id="ARBA00023015"/>
    </source>
</evidence>
<evidence type="ECO:0000256" key="7">
    <source>
        <dbReference type="ARBA" id="ARBA00023170"/>
    </source>
</evidence>
<dbReference type="SMART" id="SM00430">
    <property type="entry name" value="HOLI"/>
    <property type="match status" value="1"/>
</dbReference>
<dbReference type="EMBL" id="BTSY01000004">
    <property type="protein sequence ID" value="GMT21820.1"/>
    <property type="molecule type" value="Genomic_DNA"/>
</dbReference>